<dbReference type="OrthoDB" id="334412at2"/>
<comment type="caution">
    <text evidence="1">The sequence shown here is derived from an EMBL/GenBank/DDBJ whole genome shotgun (WGS) entry which is preliminary data.</text>
</comment>
<proteinExistence type="predicted"/>
<protein>
    <submittedName>
        <fullName evidence="1">Uncharacterized protein</fullName>
    </submittedName>
</protein>
<dbReference type="EMBL" id="RQHV01000042">
    <property type="protein sequence ID" value="TGN11218.1"/>
    <property type="molecule type" value="Genomic_DNA"/>
</dbReference>
<reference evidence="1" key="1">
    <citation type="journal article" date="2019" name="PLoS Negl. Trop. Dis.">
        <title>Revisiting the worldwide diversity of Leptospira species in the environment.</title>
        <authorList>
            <person name="Vincent A.T."/>
            <person name="Schiettekatte O."/>
            <person name="Bourhy P."/>
            <person name="Veyrier F.J."/>
            <person name="Picardeau M."/>
        </authorList>
    </citation>
    <scope>NUCLEOTIDE SEQUENCE [LARGE SCALE GENOMIC DNA]</scope>
    <source>
        <strain evidence="1">201400974</strain>
    </source>
</reference>
<name>A0A4R9LSP8_9LEPT</name>
<keyword evidence="2" id="KW-1185">Reference proteome</keyword>
<organism evidence="1 2">
    <name type="scientific">Leptospira ilyithenensis</name>
    <dbReference type="NCBI Taxonomy" id="2484901"/>
    <lineage>
        <taxon>Bacteria</taxon>
        <taxon>Pseudomonadati</taxon>
        <taxon>Spirochaetota</taxon>
        <taxon>Spirochaetia</taxon>
        <taxon>Leptospirales</taxon>
        <taxon>Leptospiraceae</taxon>
        <taxon>Leptospira</taxon>
    </lineage>
</organism>
<evidence type="ECO:0000313" key="1">
    <source>
        <dbReference type="EMBL" id="TGN11218.1"/>
    </source>
</evidence>
<dbReference type="AlphaFoldDB" id="A0A4R9LSP8"/>
<evidence type="ECO:0000313" key="2">
    <source>
        <dbReference type="Proteomes" id="UP000298264"/>
    </source>
</evidence>
<accession>A0A4R9LSP8</accession>
<dbReference type="Proteomes" id="UP000298264">
    <property type="component" value="Unassembled WGS sequence"/>
</dbReference>
<gene>
    <name evidence="1" type="ORF">EHS11_08430</name>
</gene>
<sequence>MRKCFLDRSVHEACPNNCKQIYGGNTLLGRRETNCLAKEKLVFFSENKVTFNVGISAFYQAHYKILEEFLSESQQNQELVSYFLYISEPQVVKEIIESFSAKTLANLFRTDYYTFLAIRESMNKEKRDKNIFKVKSYRYWTYLNFQKICNVIVYLVRESNEPELACQFLVILPSIIVSDIRDYTGFSPEEEKILYRALGDAIYELPIQSPKIYDHMLALFADDMEISIVLSTMEILIRRQEQILDLSERLIDYISKNRIDLNIQYIYSELNGLELGSANEILNQLQERQMLSASQKDLVLSFLEKGNLDILKALKIEIIR</sequence>